<keyword evidence="1" id="KW-0732">Signal</keyword>
<dbReference type="InterPro" id="IPR013783">
    <property type="entry name" value="Ig-like_fold"/>
</dbReference>
<dbReference type="InterPro" id="IPR003598">
    <property type="entry name" value="Ig_sub2"/>
</dbReference>
<keyword evidence="5" id="KW-1185">Reference proteome</keyword>
<dbReference type="SMART" id="SM00409">
    <property type="entry name" value="IG"/>
    <property type="match status" value="5"/>
</dbReference>
<feature type="domain" description="Ig-like" evidence="3">
    <location>
        <begin position="102"/>
        <end position="181"/>
    </location>
</feature>
<feature type="domain" description="Ig-like" evidence="3">
    <location>
        <begin position="14"/>
        <end position="88"/>
    </location>
</feature>
<dbReference type="Pfam" id="PF13895">
    <property type="entry name" value="Ig_2"/>
    <property type="match status" value="2"/>
</dbReference>
<proteinExistence type="predicted"/>
<organism evidence="4 5">
    <name type="scientific">Gasterosteus aculeatus aculeatus</name>
    <name type="common">three-spined stickleback</name>
    <dbReference type="NCBI Taxonomy" id="481459"/>
    <lineage>
        <taxon>Eukaryota</taxon>
        <taxon>Metazoa</taxon>
        <taxon>Chordata</taxon>
        <taxon>Craniata</taxon>
        <taxon>Vertebrata</taxon>
        <taxon>Euteleostomi</taxon>
        <taxon>Actinopterygii</taxon>
        <taxon>Neopterygii</taxon>
        <taxon>Teleostei</taxon>
        <taxon>Neoteleostei</taxon>
        <taxon>Acanthomorphata</taxon>
        <taxon>Eupercaria</taxon>
        <taxon>Perciformes</taxon>
        <taxon>Cottioidei</taxon>
        <taxon>Gasterosteales</taxon>
        <taxon>Gasterosteidae</taxon>
        <taxon>Gasterosteus</taxon>
    </lineage>
</organism>
<dbReference type="PIRSF" id="PIRSF000615">
    <property type="entry name" value="TyrPK_CSF1-R"/>
    <property type="match status" value="1"/>
</dbReference>
<dbReference type="STRING" id="69293.ENSGACP00000012766"/>
<dbReference type="AlphaFoldDB" id="G3P593"/>
<feature type="domain" description="Ig-like" evidence="3">
    <location>
        <begin position="183"/>
        <end position="264"/>
    </location>
</feature>
<reference evidence="4" key="3">
    <citation type="submission" date="2025-09" db="UniProtKB">
        <authorList>
            <consortium name="Ensembl"/>
        </authorList>
    </citation>
    <scope>IDENTIFICATION</scope>
</reference>
<dbReference type="SMART" id="SM00408">
    <property type="entry name" value="IGc2"/>
    <property type="match status" value="5"/>
</dbReference>
<dbReference type="GeneTree" id="ENSGT00940000165428"/>
<dbReference type="PANTHER" id="PTHR11481:SF112">
    <property type="entry name" value="FC RECEPTOR-LIKE PROTEIN 4-RELATED"/>
    <property type="match status" value="1"/>
</dbReference>
<evidence type="ECO:0000256" key="2">
    <source>
        <dbReference type="ARBA" id="ARBA00023157"/>
    </source>
</evidence>
<evidence type="ECO:0000256" key="1">
    <source>
        <dbReference type="ARBA" id="ARBA00022729"/>
    </source>
</evidence>
<dbReference type="GO" id="GO:0007166">
    <property type="term" value="P:cell surface receptor signaling pathway"/>
    <property type="evidence" value="ECO:0007669"/>
    <property type="project" value="TreeGrafter"/>
</dbReference>
<dbReference type="Gene3D" id="2.60.40.10">
    <property type="entry name" value="Immunoglobulins"/>
    <property type="match status" value="5"/>
</dbReference>
<evidence type="ECO:0000259" key="3">
    <source>
        <dbReference type="PROSITE" id="PS50835"/>
    </source>
</evidence>
<dbReference type="GO" id="GO:0009897">
    <property type="term" value="C:external side of plasma membrane"/>
    <property type="evidence" value="ECO:0007669"/>
    <property type="project" value="TreeGrafter"/>
</dbReference>
<feature type="domain" description="Ig-like" evidence="3">
    <location>
        <begin position="272"/>
        <end position="353"/>
    </location>
</feature>
<dbReference type="PANTHER" id="PTHR11481">
    <property type="entry name" value="IMMUNOGLOBULIN FC RECEPTOR"/>
    <property type="match status" value="1"/>
</dbReference>
<dbReference type="GO" id="GO:0006955">
    <property type="term" value="P:immune response"/>
    <property type="evidence" value="ECO:0007669"/>
    <property type="project" value="TreeGrafter"/>
</dbReference>
<sequence>ICCQLSVSDHTPIPTLTRVPDFNPMYVGETVNLKCEVNLSSGWKYQWYKNGIEQQTTKETNSIKLSLSDRGKYQCRAARGEIISTEFSEEIKQDVLGNQPKPLMTQVPDVKMVYTGESVSFECKVQLSSGWRYQWSKDGKQLPNNNISRFNIRHATSLNNGTYECSAMRDKTMYNTSHKIPVPSLKSVTPWLDVFPGESVKLSCAMAGGADWTFSWFKDKQPVLPHPTTSFDVGAATLSISSASASHGGQYSCLGKLKSRPSVTSTSKIPVPSLKSVTPWLDVFPGESVKLSCAMAGGADWTFSWFKDKQPVLPHSTTSFDVGAATLSIRSASASHGGQYSCLGKLKSRPSVTSTSSPELTLSVYGEDLFFLHMLNAKPRVTLMQNPIHNVMHTEESVSFSCHINVSSGWEYLWLKDRTLLPESGKNHTIESVETKNTGSYQCQAKRGRGAVFSSDQSPAVRLDVKGKIL</sequence>
<reference evidence="4 5" key="1">
    <citation type="journal article" date="2021" name="G3 (Bethesda)">
        <title>Improved contiguity of the threespine stickleback genome using long-read sequencing.</title>
        <authorList>
            <person name="Nath S."/>
            <person name="Shaw D.E."/>
            <person name="White M.A."/>
        </authorList>
    </citation>
    <scope>NUCLEOTIDE SEQUENCE [LARGE SCALE GENOMIC DNA]</scope>
    <source>
        <strain evidence="4 5">Lake Benthic</strain>
    </source>
</reference>
<evidence type="ECO:0000313" key="5">
    <source>
        <dbReference type="Proteomes" id="UP000007635"/>
    </source>
</evidence>
<accession>G3P593</accession>
<dbReference type="Bgee" id="ENSGACG00000009673">
    <property type="expression patterns" value="Expressed in spleen and 13 other cell types or tissues"/>
</dbReference>
<name>G3P593_GASAC</name>
<keyword evidence="2" id="KW-1015">Disulfide bond</keyword>
<dbReference type="GO" id="GO:0004888">
    <property type="term" value="F:transmembrane signaling receptor activity"/>
    <property type="evidence" value="ECO:0007669"/>
    <property type="project" value="TreeGrafter"/>
</dbReference>
<feature type="domain" description="Ig-like" evidence="3">
    <location>
        <begin position="379"/>
        <end position="462"/>
    </location>
</feature>
<protein>
    <recommendedName>
        <fullName evidence="3">Ig-like domain-containing protein</fullName>
    </recommendedName>
</protein>
<dbReference type="InParanoid" id="G3P593"/>
<reference evidence="4" key="2">
    <citation type="submission" date="2025-08" db="UniProtKB">
        <authorList>
            <consortium name="Ensembl"/>
        </authorList>
    </citation>
    <scope>IDENTIFICATION</scope>
</reference>
<dbReference type="eggNOG" id="KOG0613">
    <property type="taxonomic scope" value="Eukaryota"/>
</dbReference>
<dbReference type="CDD" id="cd00096">
    <property type="entry name" value="Ig"/>
    <property type="match status" value="2"/>
</dbReference>
<dbReference type="InterPro" id="IPR003599">
    <property type="entry name" value="Ig_sub"/>
</dbReference>
<dbReference type="Ensembl" id="ENSGACT00000012790.2">
    <property type="protein sequence ID" value="ENSGACP00000012766.2"/>
    <property type="gene ID" value="ENSGACG00000009673.2"/>
</dbReference>
<dbReference type="OMA" id="ITEWICL"/>
<dbReference type="PROSITE" id="PS50835">
    <property type="entry name" value="IG_LIKE"/>
    <property type="match status" value="5"/>
</dbReference>
<dbReference type="Proteomes" id="UP000007635">
    <property type="component" value="Chromosome XII"/>
</dbReference>
<dbReference type="SUPFAM" id="SSF48726">
    <property type="entry name" value="Immunoglobulin"/>
    <property type="match status" value="5"/>
</dbReference>
<dbReference type="Pfam" id="PF13927">
    <property type="entry name" value="Ig_3"/>
    <property type="match status" value="3"/>
</dbReference>
<evidence type="ECO:0000313" key="4">
    <source>
        <dbReference type="Ensembl" id="ENSGACP00000012766.2"/>
    </source>
</evidence>
<dbReference type="InterPro" id="IPR007110">
    <property type="entry name" value="Ig-like_dom"/>
</dbReference>
<dbReference type="InterPro" id="IPR036179">
    <property type="entry name" value="Ig-like_dom_sf"/>
</dbReference>
<dbReference type="InterPro" id="IPR050488">
    <property type="entry name" value="Ig_Fc_receptor"/>
</dbReference>